<name>A0A0G4J8C6_PLABS</name>
<reference evidence="8 10" key="2">
    <citation type="submission" date="2018-03" db="EMBL/GenBank/DDBJ databases">
        <authorList>
            <person name="Fogelqvist J."/>
        </authorList>
    </citation>
    <scope>NUCLEOTIDE SEQUENCE [LARGE SCALE GENOMIC DNA]</scope>
</reference>
<dbReference type="AlphaFoldDB" id="A0A0G4J8C6"/>
<keyword evidence="9" id="KW-1185">Reference proteome</keyword>
<organism evidence="7 9">
    <name type="scientific">Plasmodiophora brassicae</name>
    <name type="common">Clubroot disease agent</name>
    <dbReference type="NCBI Taxonomy" id="37360"/>
    <lineage>
        <taxon>Eukaryota</taxon>
        <taxon>Sar</taxon>
        <taxon>Rhizaria</taxon>
        <taxon>Endomyxa</taxon>
        <taxon>Phytomyxea</taxon>
        <taxon>Plasmodiophorida</taxon>
        <taxon>Plasmodiophoridae</taxon>
        <taxon>Plasmodiophora</taxon>
    </lineage>
</organism>
<proteinExistence type="predicted"/>
<dbReference type="GO" id="GO:0003677">
    <property type="term" value="F:DNA binding"/>
    <property type="evidence" value="ECO:0007669"/>
    <property type="project" value="InterPro"/>
</dbReference>
<dbReference type="InterPro" id="IPR004343">
    <property type="entry name" value="Plus-3_dom"/>
</dbReference>
<dbReference type="Pfam" id="PF03126">
    <property type="entry name" value="Plus-3"/>
    <property type="match status" value="1"/>
</dbReference>
<dbReference type="PROSITE" id="PS51360">
    <property type="entry name" value="PLUS3"/>
    <property type="match status" value="1"/>
</dbReference>
<feature type="region of interest" description="Disordered" evidence="5">
    <location>
        <begin position="18"/>
        <end position="44"/>
    </location>
</feature>
<dbReference type="OrthoDB" id="166375at2759"/>
<feature type="compositionally biased region" description="Basic and acidic residues" evidence="5">
    <location>
        <begin position="103"/>
        <end position="126"/>
    </location>
</feature>
<evidence type="ECO:0000313" key="8">
    <source>
        <dbReference type="EMBL" id="SPQ93145.1"/>
    </source>
</evidence>
<feature type="compositionally biased region" description="Low complexity" evidence="5">
    <location>
        <begin position="18"/>
        <end position="31"/>
    </location>
</feature>
<evidence type="ECO:0000259" key="6">
    <source>
        <dbReference type="PROSITE" id="PS51360"/>
    </source>
</evidence>
<reference evidence="7 9" key="1">
    <citation type="submission" date="2015-02" db="EMBL/GenBank/DDBJ databases">
        <authorList>
            <person name="Chooi Y.-H."/>
        </authorList>
    </citation>
    <scope>NUCLEOTIDE SEQUENCE [LARGE SCALE GENOMIC DNA]</scope>
    <source>
        <strain evidence="7">E3</strain>
    </source>
</reference>
<keyword evidence="8" id="KW-0496">Mitochondrion</keyword>
<evidence type="ECO:0000256" key="2">
    <source>
        <dbReference type="ARBA" id="ARBA00023015"/>
    </source>
</evidence>
<geneLocation type="mitochondrion" evidence="8"/>
<evidence type="ECO:0000313" key="7">
    <source>
        <dbReference type="EMBL" id="CEP03546.1"/>
    </source>
</evidence>
<evidence type="ECO:0000256" key="4">
    <source>
        <dbReference type="ARBA" id="ARBA00023242"/>
    </source>
</evidence>
<feature type="compositionally biased region" description="Acidic residues" evidence="5">
    <location>
        <begin position="145"/>
        <end position="168"/>
    </location>
</feature>
<evidence type="ECO:0000256" key="3">
    <source>
        <dbReference type="ARBA" id="ARBA00023163"/>
    </source>
</evidence>
<dbReference type="Gene3D" id="3.90.70.200">
    <property type="entry name" value="Plus-3 domain"/>
    <property type="match status" value="1"/>
</dbReference>
<evidence type="ECO:0000313" key="10">
    <source>
        <dbReference type="Proteomes" id="UP000290189"/>
    </source>
</evidence>
<accession>A0A0G4J8C6</accession>
<evidence type="ECO:0000313" key="9">
    <source>
        <dbReference type="Proteomes" id="UP000039324"/>
    </source>
</evidence>
<dbReference type="STRING" id="37360.A0A0G4J8C6"/>
<dbReference type="SMART" id="SM00719">
    <property type="entry name" value="Plus3"/>
    <property type="match status" value="1"/>
</dbReference>
<dbReference type="EMBL" id="CDSF01000148">
    <property type="protein sequence ID" value="CEP03546.1"/>
    <property type="molecule type" value="Genomic_DNA"/>
</dbReference>
<gene>
    <name evidence="7" type="ORF">PBRA_009431</name>
    <name evidence="8" type="ORF">PLBR_LOCUS360</name>
</gene>
<dbReference type="EMBL" id="OVEO01000001">
    <property type="protein sequence ID" value="SPQ93145.1"/>
    <property type="molecule type" value="Genomic_DNA"/>
</dbReference>
<dbReference type="Proteomes" id="UP000290189">
    <property type="component" value="Unassembled WGS sequence"/>
</dbReference>
<dbReference type="SUPFAM" id="SSF159042">
    <property type="entry name" value="Plus3-like"/>
    <property type="match status" value="1"/>
</dbReference>
<comment type="subcellular location">
    <subcellularLocation>
        <location evidence="1">Nucleus</location>
    </subcellularLocation>
</comment>
<dbReference type="GO" id="GO:0016593">
    <property type="term" value="C:Cdc73/Paf1 complex"/>
    <property type="evidence" value="ECO:0007669"/>
    <property type="project" value="TreeGrafter"/>
</dbReference>
<dbReference type="PANTHER" id="PTHR13115">
    <property type="entry name" value="RNA POLYMERASE-ASSOCIATED PROTEIN RTF1 HOMOLOG"/>
    <property type="match status" value="1"/>
</dbReference>
<keyword evidence="3" id="KW-0804">Transcription</keyword>
<sequence length="566" mass="63975">MAADAQTSMAMLEAGLSDNDLSSSSAFSSDLSADEATGYGSDLFIDDDDRQRLMAMPELQREQILLRRKEQIDKNKERAQAQIKWRLEQRKKRKLADAADSSIAHDRSRREKPRESSKDAAMEDIRGRRRKQIQQRQSEMQSYAVDDDYADEDDEQDDEYADDQDDEYGGERPHKKGKTGRGFPYGKAEAFGDHEQDQAAVDFDVLSHHAMADAPIDHATMRAMQLRRPALESLIDEPFADDVIPGMFVRIGLGTNDATGDHVYRAVRIASICEYPRRYQLTTMPRTTSKAVTVEFGSASKTFKITQVSSHSITQREALQWVHAQTKDGLPVPTIGESIKTKVQAEKVRRTFLYTPSMVDDMIARRDVHRGGRSHNTTQQKFELHRALQIAKDEGDVARVTEVESRLDDLNEYISKMKRRQDNALVIEQVNQRIRRHNKLLDLEGDRQRQQRRDSAAEAAAAAAAAAASEAARSRRTSMDDLDDMAAPASTSKLQPVVMTPALRALMRAHAFPLQIDVTAPSKGTGRRSYADLHPCAFLCPLPFADRRQFTQTLSLREWRQKRGLE</sequence>
<dbReference type="PANTHER" id="PTHR13115:SF8">
    <property type="entry name" value="RNA POLYMERASE-ASSOCIATED PROTEIN RTF1 HOMOLOG"/>
    <property type="match status" value="1"/>
</dbReference>
<dbReference type="InterPro" id="IPR036128">
    <property type="entry name" value="Plus3-like_sf"/>
</dbReference>
<evidence type="ECO:0000256" key="5">
    <source>
        <dbReference type="SAM" id="MobiDB-lite"/>
    </source>
</evidence>
<keyword evidence="2" id="KW-0805">Transcription regulation</keyword>
<dbReference type="OMA" id="ISGCYAR"/>
<evidence type="ECO:0000256" key="1">
    <source>
        <dbReference type="ARBA" id="ARBA00004123"/>
    </source>
</evidence>
<dbReference type="Proteomes" id="UP000039324">
    <property type="component" value="Unassembled WGS sequence"/>
</dbReference>
<dbReference type="GO" id="GO:1990269">
    <property type="term" value="F:RNA polymerase II C-terminal domain phosphoserine binding"/>
    <property type="evidence" value="ECO:0007669"/>
    <property type="project" value="TreeGrafter"/>
</dbReference>
<feature type="domain" description="Plus3" evidence="6">
    <location>
        <begin position="215"/>
        <end position="350"/>
    </location>
</feature>
<feature type="region of interest" description="Disordered" evidence="5">
    <location>
        <begin position="72"/>
        <end position="183"/>
    </location>
</feature>
<keyword evidence="4" id="KW-0539">Nucleus</keyword>
<protein>
    <recommendedName>
        <fullName evidence="6">Plus3 domain-containing protein</fullName>
    </recommendedName>
</protein>